<sequence>MPDAADSQPPDFSTEARCCRRTSRLTTINIAQPTATNNERGRGTWPRLKRAWSRICLHSQFKLMYTAPSGVLHLVHADQPGSVRGCHAAVKWDSFEAWCWSARAWLADIMLRGCSIVCGRSSWVACPGHVVLNHSFVFAFCPSTYMKQECNKDFRTEFHA</sequence>
<accession>A0A6A6RSP0</accession>
<gene>
    <name evidence="1" type="ORF">P280DRAFT_78690</name>
</gene>
<protein>
    <submittedName>
        <fullName evidence="1">Uncharacterized protein</fullName>
    </submittedName>
</protein>
<evidence type="ECO:0000313" key="2">
    <source>
        <dbReference type="Proteomes" id="UP000799753"/>
    </source>
</evidence>
<evidence type="ECO:0000313" key="1">
    <source>
        <dbReference type="EMBL" id="KAF2638227.1"/>
    </source>
</evidence>
<keyword evidence="2" id="KW-1185">Reference proteome</keyword>
<proteinExistence type="predicted"/>
<name>A0A6A6RSP0_9PLEO</name>
<dbReference type="AlphaFoldDB" id="A0A6A6RSP0"/>
<dbReference type="Proteomes" id="UP000799753">
    <property type="component" value="Unassembled WGS sequence"/>
</dbReference>
<reference evidence="1" key="1">
    <citation type="journal article" date="2020" name="Stud. Mycol.">
        <title>101 Dothideomycetes genomes: a test case for predicting lifestyles and emergence of pathogens.</title>
        <authorList>
            <person name="Haridas S."/>
            <person name="Albert R."/>
            <person name="Binder M."/>
            <person name="Bloem J."/>
            <person name="Labutti K."/>
            <person name="Salamov A."/>
            <person name="Andreopoulos B."/>
            <person name="Baker S."/>
            <person name="Barry K."/>
            <person name="Bills G."/>
            <person name="Bluhm B."/>
            <person name="Cannon C."/>
            <person name="Castanera R."/>
            <person name="Culley D."/>
            <person name="Daum C."/>
            <person name="Ezra D."/>
            <person name="Gonzalez J."/>
            <person name="Henrissat B."/>
            <person name="Kuo A."/>
            <person name="Liang C."/>
            <person name="Lipzen A."/>
            <person name="Lutzoni F."/>
            <person name="Magnuson J."/>
            <person name="Mondo S."/>
            <person name="Nolan M."/>
            <person name="Ohm R."/>
            <person name="Pangilinan J."/>
            <person name="Park H.-J."/>
            <person name="Ramirez L."/>
            <person name="Alfaro M."/>
            <person name="Sun H."/>
            <person name="Tritt A."/>
            <person name="Yoshinaga Y."/>
            <person name="Zwiers L.-H."/>
            <person name="Turgeon B."/>
            <person name="Goodwin S."/>
            <person name="Spatafora J."/>
            <person name="Crous P."/>
            <person name="Grigoriev I."/>
        </authorList>
    </citation>
    <scope>NUCLEOTIDE SEQUENCE</scope>
    <source>
        <strain evidence="1">CBS 473.64</strain>
    </source>
</reference>
<organism evidence="1 2">
    <name type="scientific">Massarina eburnea CBS 473.64</name>
    <dbReference type="NCBI Taxonomy" id="1395130"/>
    <lineage>
        <taxon>Eukaryota</taxon>
        <taxon>Fungi</taxon>
        <taxon>Dikarya</taxon>
        <taxon>Ascomycota</taxon>
        <taxon>Pezizomycotina</taxon>
        <taxon>Dothideomycetes</taxon>
        <taxon>Pleosporomycetidae</taxon>
        <taxon>Pleosporales</taxon>
        <taxon>Massarineae</taxon>
        <taxon>Massarinaceae</taxon>
        <taxon>Massarina</taxon>
    </lineage>
</organism>
<dbReference type="EMBL" id="MU006790">
    <property type="protein sequence ID" value="KAF2638227.1"/>
    <property type="molecule type" value="Genomic_DNA"/>
</dbReference>